<organism evidence="5 6">
    <name type="scientific">Drosophila lebanonensis</name>
    <name type="common">Fruit fly</name>
    <name type="synonym">Scaptodrosophila lebanonensis</name>
    <dbReference type="NCBI Taxonomy" id="7225"/>
    <lineage>
        <taxon>Eukaryota</taxon>
        <taxon>Metazoa</taxon>
        <taxon>Ecdysozoa</taxon>
        <taxon>Arthropoda</taxon>
        <taxon>Hexapoda</taxon>
        <taxon>Insecta</taxon>
        <taxon>Pterygota</taxon>
        <taxon>Neoptera</taxon>
        <taxon>Endopterygota</taxon>
        <taxon>Diptera</taxon>
        <taxon>Brachycera</taxon>
        <taxon>Muscomorpha</taxon>
        <taxon>Ephydroidea</taxon>
        <taxon>Drosophilidae</taxon>
        <taxon>Scaptodrosophila</taxon>
    </lineage>
</organism>
<comment type="similarity">
    <text evidence="1">Belongs to the peptidase C1 family.</text>
</comment>
<gene>
    <name evidence="6" type="primary">LOC115622225</name>
</gene>
<dbReference type="Proteomes" id="UP000504634">
    <property type="component" value="Unplaced"/>
</dbReference>
<dbReference type="PROSITE" id="PS00639">
    <property type="entry name" value="THIOL_PROTEASE_HIS"/>
    <property type="match status" value="1"/>
</dbReference>
<sequence length="182" mass="20943">MDSDVLEAEWKAFKLKHGKSYGYGKEETMRFKIFKDNKYMIATHNKRWAAGKKTYKMGVNKFTDLQFKELEGCINNATMDVVKNSTMFYVTPTVSKLKLPKRINWRKKGAVSSVKDQDCGEVGTHAVLVVGYDTQRREGDYWLVKNSWGDKWGEKGYVRMARNKGNQCGIANTITFPMLETN</sequence>
<evidence type="ECO:0000259" key="3">
    <source>
        <dbReference type="SMART" id="SM00645"/>
    </source>
</evidence>
<feature type="domain" description="Cathepsin propeptide inhibitor" evidence="4">
    <location>
        <begin position="10"/>
        <end position="70"/>
    </location>
</feature>
<dbReference type="InterPro" id="IPR025660">
    <property type="entry name" value="Pept_his_AS"/>
</dbReference>
<protein>
    <submittedName>
        <fullName evidence="6">Cathepsin L-like</fullName>
    </submittedName>
</protein>
<proteinExistence type="inferred from homology"/>
<dbReference type="InterPro" id="IPR000668">
    <property type="entry name" value="Peptidase_C1A_C"/>
</dbReference>
<evidence type="ECO:0000259" key="4">
    <source>
        <dbReference type="SMART" id="SM00848"/>
    </source>
</evidence>
<dbReference type="Gene3D" id="3.90.70.10">
    <property type="entry name" value="Cysteine proteinases"/>
    <property type="match status" value="2"/>
</dbReference>
<dbReference type="GO" id="GO:0008234">
    <property type="term" value="F:cysteine-type peptidase activity"/>
    <property type="evidence" value="ECO:0007669"/>
    <property type="project" value="InterPro"/>
</dbReference>
<evidence type="ECO:0000256" key="2">
    <source>
        <dbReference type="ARBA" id="ARBA00023157"/>
    </source>
</evidence>
<keyword evidence="2" id="KW-1015">Disulfide bond</keyword>
<reference evidence="6" key="1">
    <citation type="submission" date="2025-08" db="UniProtKB">
        <authorList>
            <consortium name="RefSeq"/>
        </authorList>
    </citation>
    <scope>IDENTIFICATION</scope>
    <source>
        <strain evidence="6">11010-0011.00</strain>
        <tissue evidence="6">Whole body</tissue>
    </source>
</reference>
<evidence type="ECO:0000313" key="6">
    <source>
        <dbReference type="RefSeq" id="XP_030371981.1"/>
    </source>
</evidence>
<dbReference type="InterPro" id="IPR013201">
    <property type="entry name" value="Prot_inhib_I29"/>
</dbReference>
<dbReference type="PROSITE" id="PS00640">
    <property type="entry name" value="THIOL_PROTEASE_ASN"/>
    <property type="match status" value="1"/>
</dbReference>
<evidence type="ECO:0000313" key="5">
    <source>
        <dbReference type="Proteomes" id="UP000504634"/>
    </source>
</evidence>
<keyword evidence="5" id="KW-1185">Reference proteome</keyword>
<feature type="domain" description="Peptidase C1A papain C-terminal" evidence="3">
    <location>
        <begin position="6"/>
        <end position="178"/>
    </location>
</feature>
<dbReference type="GO" id="GO:0006508">
    <property type="term" value="P:proteolysis"/>
    <property type="evidence" value="ECO:0007669"/>
    <property type="project" value="InterPro"/>
</dbReference>
<evidence type="ECO:0000256" key="1">
    <source>
        <dbReference type="ARBA" id="ARBA00008455"/>
    </source>
</evidence>
<dbReference type="SUPFAM" id="SSF54001">
    <property type="entry name" value="Cysteine proteinases"/>
    <property type="match status" value="1"/>
</dbReference>
<dbReference type="PANTHER" id="PTHR12411">
    <property type="entry name" value="CYSTEINE PROTEASE FAMILY C1-RELATED"/>
    <property type="match status" value="1"/>
</dbReference>
<dbReference type="GeneID" id="115622225"/>
<dbReference type="RefSeq" id="XP_030371981.1">
    <property type="nucleotide sequence ID" value="XM_030516121.1"/>
</dbReference>
<accession>A0A6J2T4W4</accession>
<dbReference type="OrthoDB" id="5855924at2759"/>
<dbReference type="InterPro" id="IPR025661">
    <property type="entry name" value="Pept_asp_AS"/>
</dbReference>
<dbReference type="AlphaFoldDB" id="A0A6J2T4W4"/>
<dbReference type="InterPro" id="IPR013128">
    <property type="entry name" value="Peptidase_C1A"/>
</dbReference>
<dbReference type="SMART" id="SM00848">
    <property type="entry name" value="Inhibitor_I29"/>
    <property type="match status" value="1"/>
</dbReference>
<dbReference type="Pfam" id="PF00112">
    <property type="entry name" value="Peptidase_C1"/>
    <property type="match status" value="1"/>
</dbReference>
<dbReference type="InterPro" id="IPR038765">
    <property type="entry name" value="Papain-like_cys_pep_sf"/>
</dbReference>
<dbReference type="Pfam" id="PF08246">
    <property type="entry name" value="Inhibitor_I29"/>
    <property type="match status" value="1"/>
</dbReference>
<dbReference type="SMART" id="SM00645">
    <property type="entry name" value="Pept_C1"/>
    <property type="match status" value="1"/>
</dbReference>
<name>A0A6J2T4W4_DROLE</name>